<accession>A0A9D2WNZ7</accession>
<dbReference type="EMBL" id="LSRS01000006">
    <property type="protein sequence ID" value="KAF1084276.1"/>
    <property type="molecule type" value="Genomic_DNA"/>
</dbReference>
<evidence type="ECO:0000313" key="1">
    <source>
        <dbReference type="EMBL" id="KAF1084276.1"/>
    </source>
</evidence>
<proteinExistence type="predicted"/>
<dbReference type="OrthoDB" id="9952484at2"/>
<reference evidence="1" key="1">
    <citation type="submission" date="2016-02" db="EMBL/GenBank/DDBJ databases">
        <title>Draft Genome Sequence of Sporotomaculum syntrophicum Strain FB, a Syntrophic Benzoate Degrader.</title>
        <authorList>
            <person name="Nobu M.K."/>
            <person name="Narihiro T."/>
            <person name="Qiu Y.-L."/>
            <person name="Ohashi A."/>
            <person name="Liu W.-T."/>
            <person name="Yuji S."/>
        </authorList>
    </citation>
    <scope>NUCLEOTIDE SEQUENCE</scope>
    <source>
        <strain evidence="1">FB</strain>
    </source>
</reference>
<keyword evidence="2" id="KW-1185">Reference proteome</keyword>
<dbReference type="Proteomes" id="UP000798488">
    <property type="component" value="Unassembled WGS sequence"/>
</dbReference>
<evidence type="ECO:0000313" key="2">
    <source>
        <dbReference type="Proteomes" id="UP000798488"/>
    </source>
</evidence>
<dbReference type="RefSeq" id="WP_161822953.1">
    <property type="nucleotide sequence ID" value="NZ_LSRS01000006.1"/>
</dbReference>
<comment type="caution">
    <text evidence="1">The sequence shown here is derived from an EMBL/GenBank/DDBJ whole genome shotgun (WGS) entry which is preliminary data.</text>
</comment>
<sequence length="58" mass="6474">MSKNEANKIFANQKYVSPIIKEKAAENDNQAKMINASRAFRNLPPELVMGSNEHAGEK</sequence>
<dbReference type="AlphaFoldDB" id="A0A9D2WNZ7"/>
<protein>
    <submittedName>
        <fullName evidence="1">Uncharacterized protein</fullName>
    </submittedName>
</protein>
<organism evidence="1 2">
    <name type="scientific">Sporotomaculum syntrophicum</name>
    <dbReference type="NCBI Taxonomy" id="182264"/>
    <lineage>
        <taxon>Bacteria</taxon>
        <taxon>Bacillati</taxon>
        <taxon>Bacillota</taxon>
        <taxon>Clostridia</taxon>
        <taxon>Eubacteriales</taxon>
        <taxon>Desulfallaceae</taxon>
        <taxon>Sporotomaculum</taxon>
    </lineage>
</organism>
<gene>
    <name evidence="1" type="ORF">SPSYN_02680</name>
</gene>
<name>A0A9D2WNZ7_9FIRM</name>